<reference evidence="1 2" key="1">
    <citation type="submission" date="2016-10" db="EMBL/GenBank/DDBJ databases">
        <title>Draft genome sequences of four alkaliphilic bacteria belonging to the Anaerobacillus genus.</title>
        <authorList>
            <person name="Bassil N.M."/>
            <person name="Lloyd J.R."/>
        </authorList>
    </citation>
    <scope>NUCLEOTIDE SEQUENCE [LARGE SCALE GENOMIC DNA]</scope>
    <source>
        <strain evidence="1 2">DSM 22531</strain>
    </source>
</reference>
<dbReference type="EMBL" id="MLQS01000008">
    <property type="protein sequence ID" value="OIJ20679.1"/>
    <property type="molecule type" value="Genomic_DNA"/>
</dbReference>
<gene>
    <name evidence="1" type="ORF">BKP45_08530</name>
</gene>
<evidence type="ECO:0000313" key="2">
    <source>
        <dbReference type="Proteomes" id="UP000180057"/>
    </source>
</evidence>
<dbReference type="AlphaFoldDB" id="A0A1S2M7G1"/>
<organism evidence="1 2">
    <name type="scientific">Anaerobacillus alkalidiazotrophicus</name>
    <dbReference type="NCBI Taxonomy" id="472963"/>
    <lineage>
        <taxon>Bacteria</taxon>
        <taxon>Bacillati</taxon>
        <taxon>Bacillota</taxon>
        <taxon>Bacilli</taxon>
        <taxon>Bacillales</taxon>
        <taxon>Bacillaceae</taxon>
        <taxon>Anaerobacillus</taxon>
    </lineage>
</organism>
<sequence length="72" mass="8473">MTYLIMKDKIRDDFKHFGNQYIFSAIYITEGNRFLMDLDALISEYEESIDFALIGFPSNWKELLGNLNNIKS</sequence>
<proteinExistence type="predicted"/>
<dbReference type="Proteomes" id="UP000180057">
    <property type="component" value="Unassembled WGS sequence"/>
</dbReference>
<evidence type="ECO:0000313" key="1">
    <source>
        <dbReference type="EMBL" id="OIJ20679.1"/>
    </source>
</evidence>
<keyword evidence="2" id="KW-1185">Reference proteome</keyword>
<comment type="caution">
    <text evidence="1">The sequence shown here is derived from an EMBL/GenBank/DDBJ whole genome shotgun (WGS) entry which is preliminary data.</text>
</comment>
<protein>
    <submittedName>
        <fullName evidence="1">Uncharacterized protein</fullName>
    </submittedName>
</protein>
<accession>A0A1S2M7G1</accession>
<name>A0A1S2M7G1_9BACI</name>